<evidence type="ECO:0000256" key="8">
    <source>
        <dbReference type="SAM" id="MobiDB-lite"/>
    </source>
</evidence>
<dbReference type="NCBIfam" id="TIGR02749">
    <property type="entry name" value="prenyl_cyano"/>
    <property type="match status" value="1"/>
</dbReference>
<evidence type="ECO:0000256" key="7">
    <source>
        <dbReference type="RuleBase" id="RU004466"/>
    </source>
</evidence>
<feature type="region of interest" description="Disordered" evidence="8">
    <location>
        <begin position="60"/>
        <end position="79"/>
    </location>
</feature>
<dbReference type="InterPro" id="IPR000092">
    <property type="entry name" value="Polyprenyl_synt"/>
</dbReference>
<evidence type="ECO:0000256" key="5">
    <source>
        <dbReference type="ARBA" id="ARBA00022842"/>
    </source>
</evidence>
<feature type="compositionally biased region" description="Polar residues" evidence="8">
    <location>
        <begin position="62"/>
        <end position="71"/>
    </location>
</feature>
<comment type="caution">
    <text evidence="9">The sequence shown here is derived from an EMBL/GenBank/DDBJ whole genome shotgun (WGS) entry which is preliminary data.</text>
</comment>
<evidence type="ECO:0000313" key="9">
    <source>
        <dbReference type="EMBL" id="CAL5221066.1"/>
    </source>
</evidence>
<sequence>MSSAPVRGSIKARHGLGSLSASSHGTSTGASQVSAKHSTRKLSQPGALREQRYLVALAHPSSRVSEQSQHGNRGGVAGPLHVYAPAKEEYSTHRSSSSSNSSSSTNESHLSNNAVPATSLALEPEGHGQSITVSSSEILAPVREDMEQLTVNLKAVVGERSNLLKAAADQIFGAGGKRLRPAIVFMISRATAKYAGLSDITEKHRRLAEITEMIHTASLMHDDVVDESPTRRGKMTVNTRFGTKVAVLAGDFLFAQSSWFLANLDNLEVIKLISQVIADFASGEISQQEYQFDTDITLQQYLDKSFYKTATLIAASCKSAAAFSDVPVEVKNAMFEYGRHLGLAFQIVDDILDFTTATEQLGKPQGQDLVSGNLTAPAVYALQHPQYGAELERLIQNEFDGGATLERALELVHLGGGIQAARQLARQEADMALDSLRCLPDSPAKRSLEMMVDYVLDRLY</sequence>
<dbReference type="Gene3D" id="1.10.600.10">
    <property type="entry name" value="Farnesyl Diphosphate Synthase"/>
    <property type="match status" value="1"/>
</dbReference>
<keyword evidence="10" id="KW-1185">Reference proteome</keyword>
<proteinExistence type="inferred from homology"/>
<dbReference type="PROSITE" id="PS00723">
    <property type="entry name" value="POLYPRENYL_SYNTHASE_1"/>
    <property type="match status" value="1"/>
</dbReference>
<keyword evidence="6" id="KW-0414">Isoprene biosynthesis</keyword>
<dbReference type="PANTHER" id="PTHR12001:SF69">
    <property type="entry name" value="ALL TRANS-POLYPRENYL-DIPHOSPHATE SYNTHASE PDSS1"/>
    <property type="match status" value="1"/>
</dbReference>
<dbReference type="Proteomes" id="UP001497392">
    <property type="component" value="Unassembled WGS sequence"/>
</dbReference>
<feature type="region of interest" description="Disordered" evidence="8">
    <location>
        <begin position="88"/>
        <end position="113"/>
    </location>
</feature>
<organism evidence="9 10">
    <name type="scientific">Coccomyxa viridis</name>
    <dbReference type="NCBI Taxonomy" id="1274662"/>
    <lineage>
        <taxon>Eukaryota</taxon>
        <taxon>Viridiplantae</taxon>
        <taxon>Chlorophyta</taxon>
        <taxon>core chlorophytes</taxon>
        <taxon>Trebouxiophyceae</taxon>
        <taxon>Trebouxiophyceae incertae sedis</taxon>
        <taxon>Coccomyxaceae</taxon>
        <taxon>Coccomyxa</taxon>
    </lineage>
</organism>
<name>A0ABP1FNU1_9CHLO</name>
<dbReference type="EMBL" id="CAXHTA020000004">
    <property type="protein sequence ID" value="CAL5221066.1"/>
    <property type="molecule type" value="Genomic_DNA"/>
</dbReference>
<dbReference type="InterPro" id="IPR033749">
    <property type="entry name" value="Polyprenyl_synt_CS"/>
</dbReference>
<evidence type="ECO:0000256" key="2">
    <source>
        <dbReference type="ARBA" id="ARBA00006706"/>
    </source>
</evidence>
<protein>
    <submittedName>
        <fullName evidence="9">G3190 protein</fullName>
    </submittedName>
</protein>
<dbReference type="CDD" id="cd00685">
    <property type="entry name" value="Trans_IPPS_HT"/>
    <property type="match status" value="1"/>
</dbReference>
<feature type="region of interest" description="Disordered" evidence="8">
    <location>
        <begin position="1"/>
        <end position="47"/>
    </location>
</feature>
<evidence type="ECO:0000256" key="6">
    <source>
        <dbReference type="ARBA" id="ARBA00023229"/>
    </source>
</evidence>
<dbReference type="SUPFAM" id="SSF48576">
    <property type="entry name" value="Terpenoid synthases"/>
    <property type="match status" value="1"/>
</dbReference>
<keyword evidence="4" id="KW-0479">Metal-binding</keyword>
<evidence type="ECO:0000313" key="10">
    <source>
        <dbReference type="Proteomes" id="UP001497392"/>
    </source>
</evidence>
<reference evidence="9 10" key="1">
    <citation type="submission" date="2024-06" db="EMBL/GenBank/DDBJ databases">
        <authorList>
            <person name="Kraege A."/>
            <person name="Thomma B."/>
        </authorList>
    </citation>
    <scope>NUCLEOTIDE SEQUENCE [LARGE SCALE GENOMIC DNA]</scope>
</reference>
<evidence type="ECO:0000256" key="3">
    <source>
        <dbReference type="ARBA" id="ARBA00022679"/>
    </source>
</evidence>
<keyword evidence="3 7" id="KW-0808">Transferase</keyword>
<feature type="compositionally biased region" description="Low complexity" evidence="8">
    <location>
        <begin position="15"/>
        <end position="31"/>
    </location>
</feature>
<feature type="compositionally biased region" description="Low complexity" evidence="8">
    <location>
        <begin position="93"/>
        <end position="113"/>
    </location>
</feature>
<dbReference type="InterPro" id="IPR008949">
    <property type="entry name" value="Isoprenoid_synthase_dom_sf"/>
</dbReference>
<evidence type="ECO:0000256" key="1">
    <source>
        <dbReference type="ARBA" id="ARBA00001946"/>
    </source>
</evidence>
<dbReference type="Pfam" id="PF00348">
    <property type="entry name" value="polyprenyl_synt"/>
    <property type="match status" value="1"/>
</dbReference>
<accession>A0ABP1FNU1</accession>
<comment type="cofactor">
    <cofactor evidence="1">
        <name>Mg(2+)</name>
        <dbReference type="ChEBI" id="CHEBI:18420"/>
    </cofactor>
</comment>
<dbReference type="PROSITE" id="PS00444">
    <property type="entry name" value="POLYPRENYL_SYNTHASE_2"/>
    <property type="match status" value="1"/>
</dbReference>
<gene>
    <name evidence="9" type="primary">g3190</name>
    <name evidence="9" type="ORF">VP750_LOCUS2725</name>
</gene>
<dbReference type="SFLD" id="SFLDS00005">
    <property type="entry name" value="Isoprenoid_Synthase_Type_I"/>
    <property type="match status" value="1"/>
</dbReference>
<comment type="similarity">
    <text evidence="2 7">Belongs to the FPP/GGPP synthase family.</text>
</comment>
<dbReference type="PANTHER" id="PTHR12001">
    <property type="entry name" value="GERANYLGERANYL PYROPHOSPHATE SYNTHASE"/>
    <property type="match status" value="1"/>
</dbReference>
<keyword evidence="5" id="KW-0460">Magnesium</keyword>
<evidence type="ECO:0000256" key="4">
    <source>
        <dbReference type="ARBA" id="ARBA00022723"/>
    </source>
</evidence>